<protein>
    <submittedName>
        <fullName evidence="1">Uncharacterized protein</fullName>
    </submittedName>
</protein>
<dbReference type="AlphaFoldDB" id="A0A3B4XJX6"/>
<keyword evidence="2" id="KW-1185">Reference proteome</keyword>
<reference evidence="1" key="1">
    <citation type="submission" date="2025-08" db="UniProtKB">
        <authorList>
            <consortium name="Ensembl"/>
        </authorList>
    </citation>
    <scope>IDENTIFICATION</scope>
</reference>
<evidence type="ECO:0000313" key="2">
    <source>
        <dbReference type="Proteomes" id="UP000261360"/>
    </source>
</evidence>
<organism evidence="1 2">
    <name type="scientific">Seriola lalandi dorsalis</name>
    <dbReference type="NCBI Taxonomy" id="1841481"/>
    <lineage>
        <taxon>Eukaryota</taxon>
        <taxon>Metazoa</taxon>
        <taxon>Chordata</taxon>
        <taxon>Craniata</taxon>
        <taxon>Vertebrata</taxon>
        <taxon>Euteleostomi</taxon>
        <taxon>Actinopterygii</taxon>
        <taxon>Neopterygii</taxon>
        <taxon>Teleostei</taxon>
        <taxon>Neoteleostei</taxon>
        <taxon>Acanthomorphata</taxon>
        <taxon>Carangaria</taxon>
        <taxon>Carangiformes</taxon>
        <taxon>Carangidae</taxon>
        <taxon>Seriola</taxon>
    </lineage>
</organism>
<dbReference type="Gene3D" id="3.30.70.1820">
    <property type="entry name" value="L1 transposable element, RRM domain"/>
    <property type="match status" value="1"/>
</dbReference>
<name>A0A3B4XJX6_SERLL</name>
<reference evidence="1" key="2">
    <citation type="submission" date="2025-09" db="UniProtKB">
        <authorList>
            <consortium name="Ensembl"/>
        </authorList>
    </citation>
    <scope>IDENTIFICATION</scope>
</reference>
<accession>A0A3B4XJX6</accession>
<sequence length="83" mass="9777">MIVRFLRYPVKEEILRYSRSQNQLCYKGSPIRIYPDLSADLPRQRGEFGGIKSQLFLLQLKTIMVIWIHKNVGLEIIYGFFGL</sequence>
<dbReference type="Ensembl" id="ENSSLDT00000017158.1">
    <property type="protein sequence ID" value="ENSSLDP00000016561.1"/>
    <property type="gene ID" value="ENSSLDG00000013138.1"/>
</dbReference>
<dbReference type="Proteomes" id="UP000261360">
    <property type="component" value="Unplaced"/>
</dbReference>
<dbReference type="GeneTree" id="ENSGT00940000179602"/>
<dbReference type="STRING" id="1841481.ENSSLDP00000016561"/>
<proteinExistence type="predicted"/>
<evidence type="ECO:0000313" key="1">
    <source>
        <dbReference type="Ensembl" id="ENSSLDP00000016561.1"/>
    </source>
</evidence>